<evidence type="ECO:0008006" key="3">
    <source>
        <dbReference type="Google" id="ProtNLM"/>
    </source>
</evidence>
<proteinExistence type="predicted"/>
<dbReference type="EMBL" id="CP111020">
    <property type="protein sequence ID" value="WAR15524.1"/>
    <property type="molecule type" value="Genomic_DNA"/>
</dbReference>
<reference evidence="1" key="1">
    <citation type="submission" date="2022-11" db="EMBL/GenBank/DDBJ databases">
        <title>Centuries of genome instability and evolution in soft-shell clam transmissible cancer (bioRxiv).</title>
        <authorList>
            <person name="Hart S.F.M."/>
            <person name="Yonemitsu M.A."/>
            <person name="Giersch R.M."/>
            <person name="Beal B.F."/>
            <person name="Arriagada G."/>
            <person name="Davis B.W."/>
            <person name="Ostrander E.A."/>
            <person name="Goff S.P."/>
            <person name="Metzger M.J."/>
        </authorList>
    </citation>
    <scope>NUCLEOTIDE SEQUENCE</scope>
    <source>
        <strain evidence="1">MELC-2E11</strain>
        <tissue evidence="1">Siphon/mantle</tissue>
    </source>
</reference>
<sequence>MKTDDDMFVSVRWLTAYLNNAPKQRLFIAMSKRKRTAAETPSVDEIVAKVALVVTESVIKSLLEMGVIKPPALTTPPVPNPSDTDTLHPLRTSAGAHATATNQEITPDALATSCGAQEVVDFVLRLMRRRYY</sequence>
<name>A0ABY7F2C8_MYAAR</name>
<keyword evidence="2" id="KW-1185">Reference proteome</keyword>
<dbReference type="Proteomes" id="UP001164746">
    <property type="component" value="Chromosome 9"/>
</dbReference>
<accession>A0ABY7F2C8</accession>
<evidence type="ECO:0000313" key="2">
    <source>
        <dbReference type="Proteomes" id="UP001164746"/>
    </source>
</evidence>
<evidence type="ECO:0000313" key="1">
    <source>
        <dbReference type="EMBL" id="WAR15524.1"/>
    </source>
</evidence>
<gene>
    <name evidence="1" type="ORF">MAR_005629</name>
</gene>
<organism evidence="1 2">
    <name type="scientific">Mya arenaria</name>
    <name type="common">Soft-shell clam</name>
    <dbReference type="NCBI Taxonomy" id="6604"/>
    <lineage>
        <taxon>Eukaryota</taxon>
        <taxon>Metazoa</taxon>
        <taxon>Spiralia</taxon>
        <taxon>Lophotrochozoa</taxon>
        <taxon>Mollusca</taxon>
        <taxon>Bivalvia</taxon>
        <taxon>Autobranchia</taxon>
        <taxon>Heteroconchia</taxon>
        <taxon>Euheterodonta</taxon>
        <taxon>Imparidentia</taxon>
        <taxon>Neoheterodontei</taxon>
        <taxon>Myida</taxon>
        <taxon>Myoidea</taxon>
        <taxon>Myidae</taxon>
        <taxon>Mya</taxon>
    </lineage>
</organism>
<protein>
    <recommendedName>
        <fullName evidence="3">Hexosyltransferase</fullName>
    </recommendedName>
</protein>